<gene>
    <name evidence="1" type="ORF">ECRASSUSDP1_LOCUS19707</name>
</gene>
<organism evidence="1 2">
    <name type="scientific">Euplotes crassus</name>
    <dbReference type="NCBI Taxonomy" id="5936"/>
    <lineage>
        <taxon>Eukaryota</taxon>
        <taxon>Sar</taxon>
        <taxon>Alveolata</taxon>
        <taxon>Ciliophora</taxon>
        <taxon>Intramacronucleata</taxon>
        <taxon>Spirotrichea</taxon>
        <taxon>Hypotrichia</taxon>
        <taxon>Euplotida</taxon>
        <taxon>Euplotidae</taxon>
        <taxon>Moneuplotes</taxon>
    </lineage>
</organism>
<dbReference type="Proteomes" id="UP001295684">
    <property type="component" value="Unassembled WGS sequence"/>
</dbReference>
<dbReference type="AlphaFoldDB" id="A0AAD1XSX2"/>
<evidence type="ECO:0000313" key="1">
    <source>
        <dbReference type="EMBL" id="CAI2378312.1"/>
    </source>
</evidence>
<reference evidence="1" key="1">
    <citation type="submission" date="2023-07" db="EMBL/GenBank/DDBJ databases">
        <authorList>
            <consortium name="AG Swart"/>
            <person name="Singh M."/>
            <person name="Singh A."/>
            <person name="Seah K."/>
            <person name="Emmerich C."/>
        </authorList>
    </citation>
    <scope>NUCLEOTIDE SEQUENCE</scope>
    <source>
        <strain evidence="1">DP1</strain>
    </source>
</reference>
<evidence type="ECO:0000313" key="2">
    <source>
        <dbReference type="Proteomes" id="UP001295684"/>
    </source>
</evidence>
<dbReference type="EMBL" id="CAMPGE010020023">
    <property type="protein sequence ID" value="CAI2378312.1"/>
    <property type="molecule type" value="Genomic_DNA"/>
</dbReference>
<accession>A0AAD1XSX2</accession>
<sequence>MKNPDIRCKEASGSPLVSFTNCFTDQRPHYIFNVTIKPPTIEELKKESEPNAVKPKCKVDYSHCIKAVPRVPKNGVVSVCINTYFVHKSNSLNVTTKELFIMKQAYDAVNYCKEFRKDSNQKQLCALIDKLQTVNLIEFRSEGIIDDDEVINKFCELCESNLAIRDIELNLEHLLHVKQILYSLRKNYVIKTVRLLTEQRIKEKSGISLKRGSKDLSEIDKLQIEILEYCEEFRSKRIGTEIMLNTTHKRFRYSDKKGFELYYK</sequence>
<name>A0AAD1XSX2_EUPCR</name>
<proteinExistence type="predicted"/>
<comment type="caution">
    <text evidence="1">The sequence shown here is derived from an EMBL/GenBank/DDBJ whole genome shotgun (WGS) entry which is preliminary data.</text>
</comment>
<keyword evidence="2" id="KW-1185">Reference proteome</keyword>
<protein>
    <submittedName>
        <fullName evidence="1">Uncharacterized protein</fullName>
    </submittedName>
</protein>